<feature type="region of interest" description="Disordered" evidence="1">
    <location>
        <begin position="1"/>
        <end position="75"/>
    </location>
</feature>
<gene>
    <name evidence="2" type="ORF">AVDCRST_MAG53-377</name>
</gene>
<evidence type="ECO:0000313" key="2">
    <source>
        <dbReference type="EMBL" id="CAA9476859.1"/>
    </source>
</evidence>
<reference evidence="2" key="1">
    <citation type="submission" date="2020-02" db="EMBL/GenBank/DDBJ databases">
        <authorList>
            <person name="Meier V. D."/>
        </authorList>
    </citation>
    <scope>NUCLEOTIDE SEQUENCE</scope>
    <source>
        <strain evidence="2">AVDCRST_MAG53</strain>
    </source>
</reference>
<evidence type="ECO:0000256" key="1">
    <source>
        <dbReference type="SAM" id="MobiDB-lite"/>
    </source>
</evidence>
<feature type="compositionally biased region" description="Low complexity" evidence="1">
    <location>
        <begin position="38"/>
        <end position="63"/>
    </location>
</feature>
<proteinExistence type="predicted"/>
<dbReference type="AlphaFoldDB" id="A0A6J4RSV7"/>
<protein>
    <submittedName>
        <fullName evidence="2">Uncharacterized protein</fullName>
    </submittedName>
</protein>
<dbReference type="EMBL" id="CADCVR010000015">
    <property type="protein sequence ID" value="CAA9476859.1"/>
    <property type="molecule type" value="Genomic_DNA"/>
</dbReference>
<accession>A0A6J4RSV7</accession>
<name>A0A6J4RSV7_9ACTN</name>
<organism evidence="2">
    <name type="scientific">uncultured Solirubrobacteraceae bacterium</name>
    <dbReference type="NCBI Taxonomy" id="1162706"/>
    <lineage>
        <taxon>Bacteria</taxon>
        <taxon>Bacillati</taxon>
        <taxon>Actinomycetota</taxon>
        <taxon>Thermoleophilia</taxon>
        <taxon>Solirubrobacterales</taxon>
        <taxon>Solirubrobacteraceae</taxon>
        <taxon>environmental samples</taxon>
    </lineage>
</organism>
<feature type="non-terminal residue" evidence="2">
    <location>
        <position position="1"/>
    </location>
</feature>
<sequence length="115" mass="12197">CPPPNCPPRFSRFVPPPLRTPPSSRASPRSTPPRCPRGRSCSAWSTGRPSRPSPSTRAPSSPIRSPPPPVSSPCCTSVPTACALRRRATAACATCLPAASLAPGRRGRRFPEKED</sequence>
<feature type="non-terminal residue" evidence="2">
    <location>
        <position position="115"/>
    </location>
</feature>